<dbReference type="Pfam" id="PF05739">
    <property type="entry name" value="SNARE"/>
    <property type="match status" value="1"/>
</dbReference>
<dbReference type="InterPro" id="IPR000727">
    <property type="entry name" value="T_SNARE_dom"/>
</dbReference>
<evidence type="ECO:0000256" key="4">
    <source>
        <dbReference type="ARBA" id="ARBA00022692"/>
    </source>
</evidence>
<evidence type="ECO:0000256" key="5">
    <source>
        <dbReference type="ARBA" id="ARBA00022989"/>
    </source>
</evidence>
<comment type="similarity">
    <text evidence="2">Belongs to the syntaxin family.</text>
</comment>
<dbReference type="GO" id="GO:0006886">
    <property type="term" value="P:intracellular protein transport"/>
    <property type="evidence" value="ECO:0007669"/>
    <property type="project" value="InterPro"/>
</dbReference>
<dbReference type="Gene3D" id="1.20.58.70">
    <property type="match status" value="1"/>
</dbReference>
<evidence type="ECO:0000313" key="11">
    <source>
        <dbReference type="EMBL" id="KAJ6223236.1"/>
    </source>
</evidence>
<dbReference type="CDD" id="cd15844">
    <property type="entry name" value="SNARE_syntaxin5"/>
    <property type="match status" value="1"/>
</dbReference>
<dbReference type="PROSITE" id="PS00914">
    <property type="entry name" value="SYNTAXIN"/>
    <property type="match status" value="1"/>
</dbReference>
<evidence type="ECO:0000256" key="2">
    <source>
        <dbReference type="ARBA" id="ARBA00009063"/>
    </source>
</evidence>
<dbReference type="InterPro" id="IPR045242">
    <property type="entry name" value="Syntaxin"/>
</dbReference>
<evidence type="ECO:0000256" key="3">
    <source>
        <dbReference type="ARBA" id="ARBA00022448"/>
    </source>
</evidence>
<feature type="compositionally biased region" description="Polar residues" evidence="8">
    <location>
        <begin position="39"/>
        <end position="55"/>
    </location>
</feature>
<dbReference type="GO" id="GO:0005484">
    <property type="term" value="F:SNAP receptor activity"/>
    <property type="evidence" value="ECO:0007669"/>
    <property type="project" value="InterPro"/>
</dbReference>
<dbReference type="GO" id="GO:0000139">
    <property type="term" value="C:Golgi membrane"/>
    <property type="evidence" value="ECO:0007669"/>
    <property type="project" value="TreeGrafter"/>
</dbReference>
<dbReference type="GO" id="GO:0031201">
    <property type="term" value="C:SNARE complex"/>
    <property type="evidence" value="ECO:0007669"/>
    <property type="project" value="TreeGrafter"/>
</dbReference>
<dbReference type="InterPro" id="IPR006012">
    <property type="entry name" value="Syntaxin/epimorphin_CS"/>
</dbReference>
<dbReference type="EMBL" id="JAPWDV010000001">
    <property type="protein sequence ID" value="KAJ6223236.1"/>
    <property type="molecule type" value="Genomic_DNA"/>
</dbReference>
<reference evidence="11" key="1">
    <citation type="submission" date="2022-12" db="EMBL/GenBank/DDBJ databases">
        <title>Genome assemblies of Blomia tropicalis.</title>
        <authorList>
            <person name="Cui Y."/>
        </authorList>
    </citation>
    <scope>NUCLEOTIDE SEQUENCE</scope>
    <source>
        <tissue evidence="11">Adult mites</tissue>
    </source>
</reference>
<keyword evidence="4 9" id="KW-0812">Transmembrane</keyword>
<organism evidence="11 12">
    <name type="scientific">Blomia tropicalis</name>
    <name type="common">Mite</name>
    <dbReference type="NCBI Taxonomy" id="40697"/>
    <lineage>
        <taxon>Eukaryota</taxon>
        <taxon>Metazoa</taxon>
        <taxon>Ecdysozoa</taxon>
        <taxon>Arthropoda</taxon>
        <taxon>Chelicerata</taxon>
        <taxon>Arachnida</taxon>
        <taxon>Acari</taxon>
        <taxon>Acariformes</taxon>
        <taxon>Sarcoptiformes</taxon>
        <taxon>Astigmata</taxon>
        <taxon>Glycyphagoidea</taxon>
        <taxon>Echimyopodidae</taxon>
        <taxon>Blomia</taxon>
    </lineage>
</organism>
<keyword evidence="3" id="KW-0813">Transport</keyword>
<dbReference type="OMA" id="NTPSQQM"/>
<keyword evidence="6" id="KW-0175">Coiled coil</keyword>
<dbReference type="PANTHER" id="PTHR19957">
    <property type="entry name" value="SYNTAXIN"/>
    <property type="match status" value="1"/>
</dbReference>
<dbReference type="GO" id="GO:0000149">
    <property type="term" value="F:SNARE binding"/>
    <property type="evidence" value="ECO:0007669"/>
    <property type="project" value="TreeGrafter"/>
</dbReference>
<dbReference type="SMART" id="SM00397">
    <property type="entry name" value="t_SNARE"/>
    <property type="match status" value="1"/>
</dbReference>
<proteinExistence type="inferred from homology"/>
<evidence type="ECO:0000313" key="12">
    <source>
        <dbReference type="Proteomes" id="UP001142055"/>
    </source>
</evidence>
<evidence type="ECO:0000256" key="7">
    <source>
        <dbReference type="ARBA" id="ARBA00023136"/>
    </source>
</evidence>
<dbReference type="InterPro" id="IPR010989">
    <property type="entry name" value="SNARE"/>
</dbReference>
<keyword evidence="7 9" id="KW-0472">Membrane</keyword>
<sequence>MVRDRTSEFMATIKSMAGRPQFLASQANGMPMELRSRKGANNSNTGDLKNSPLLNPQSSQYTQFGRFMGGSRSIARDLYLTFQKLEKINMLAKKKTIFDDEESSKELNELVYIVKQDITSLNQQIEQLRQQQLESMKMHNSGGSNVRSHTKNVVITLQQQLASISSSFKSTLELRTKNMKKQRQRREQFTTTASINTPLMGQNTQRLPVQSNTTLPHSRSTSALTTVINFDDDNQTETGGDQPIRGHRHNNSATIQTQALLQFEDSGTQYLEERANTMQSIESTIVELGTIFNQLTTMVHQQEEMITRIDANVTDTMLNVEAAHQSLIQYLQSVTSNRWLMIKVFGVLFFFFLVFVLFAS</sequence>
<dbReference type="SUPFAM" id="SSF47661">
    <property type="entry name" value="t-snare proteins"/>
    <property type="match status" value="1"/>
</dbReference>
<evidence type="ECO:0000259" key="10">
    <source>
        <dbReference type="PROSITE" id="PS50192"/>
    </source>
</evidence>
<dbReference type="PROSITE" id="PS50192">
    <property type="entry name" value="T_SNARE"/>
    <property type="match status" value="1"/>
</dbReference>
<dbReference type="PANTHER" id="PTHR19957:SF3">
    <property type="entry name" value="SYNTAXIN-5"/>
    <property type="match status" value="1"/>
</dbReference>
<dbReference type="AlphaFoldDB" id="A0A9Q0RQY9"/>
<evidence type="ECO:0000256" key="1">
    <source>
        <dbReference type="ARBA" id="ARBA00004211"/>
    </source>
</evidence>
<feature type="region of interest" description="Disordered" evidence="8">
    <location>
        <begin position="34"/>
        <end position="55"/>
    </location>
</feature>
<dbReference type="GO" id="GO:0048278">
    <property type="term" value="P:vesicle docking"/>
    <property type="evidence" value="ECO:0007669"/>
    <property type="project" value="TreeGrafter"/>
</dbReference>
<evidence type="ECO:0000256" key="9">
    <source>
        <dbReference type="SAM" id="Phobius"/>
    </source>
</evidence>
<gene>
    <name evidence="11" type="ORF">RDWZM_001781</name>
</gene>
<comment type="caution">
    <text evidence="11">The sequence shown here is derived from an EMBL/GenBank/DDBJ whole genome shotgun (WGS) entry which is preliminary data.</text>
</comment>
<dbReference type="Proteomes" id="UP001142055">
    <property type="component" value="Chromosome 1"/>
</dbReference>
<feature type="domain" description="T-SNARE coiled-coil homology" evidence="10">
    <location>
        <begin position="268"/>
        <end position="330"/>
    </location>
</feature>
<dbReference type="GO" id="GO:0006888">
    <property type="term" value="P:endoplasmic reticulum to Golgi vesicle-mediated transport"/>
    <property type="evidence" value="ECO:0007669"/>
    <property type="project" value="TreeGrafter"/>
</dbReference>
<keyword evidence="12" id="KW-1185">Reference proteome</keyword>
<protein>
    <recommendedName>
        <fullName evidence="10">t-SNARE coiled-coil homology domain-containing protein</fullName>
    </recommendedName>
</protein>
<evidence type="ECO:0000256" key="8">
    <source>
        <dbReference type="SAM" id="MobiDB-lite"/>
    </source>
</evidence>
<dbReference type="GO" id="GO:0006906">
    <property type="term" value="P:vesicle fusion"/>
    <property type="evidence" value="ECO:0007669"/>
    <property type="project" value="TreeGrafter"/>
</dbReference>
<evidence type="ECO:0000256" key="6">
    <source>
        <dbReference type="ARBA" id="ARBA00023054"/>
    </source>
</evidence>
<feature type="transmembrane region" description="Helical" evidence="9">
    <location>
        <begin position="339"/>
        <end position="359"/>
    </location>
</feature>
<name>A0A9Q0RQY9_BLOTA</name>
<comment type="subcellular location">
    <subcellularLocation>
        <location evidence="1">Membrane</location>
        <topology evidence="1">Single-pass type IV membrane protein</topology>
    </subcellularLocation>
</comment>
<accession>A0A9Q0RQY9</accession>
<keyword evidence="5 9" id="KW-1133">Transmembrane helix</keyword>